<evidence type="ECO:0000313" key="1">
    <source>
        <dbReference type="EMBL" id="AEB94451.1"/>
    </source>
</evidence>
<dbReference type="EMBL" id="CP002656">
    <property type="protein sequence ID" value="AEB94451.1"/>
    <property type="molecule type" value="Genomic_DNA"/>
</dbReference>
<dbReference type="PATRIC" id="fig|1006006.8.peg.344"/>
<proteinExistence type="predicted"/>
<sequence length="192" mass="21878">MFIDELVVGKHLIVSYYYSVNLRLTLTLAKLLKGRGEEVCILNEHKIKWNLAPFTVEFNCSESSINLVFEAESELEVPKNYLFVTSSRKLNLPGAKTFHIKKISEVAFLAYSEEARFSFKIGKDTIEEFEQGEDLIKILKDLGGEATLRDLVNISSKKLNLPKEKVREEVSFLINTGKISMAKNFIRLNSPD</sequence>
<evidence type="ECO:0000313" key="2">
    <source>
        <dbReference type="Proteomes" id="UP000007812"/>
    </source>
</evidence>
<dbReference type="HOGENOM" id="CLU_117490_0_0_2"/>
<dbReference type="KEGG" id="mcn:Mcup_0343"/>
<dbReference type="GeneID" id="10492537"/>
<name>F4FZM2_METCR</name>
<dbReference type="RefSeq" id="WP_013736949.1">
    <property type="nucleotide sequence ID" value="NC_015435.1"/>
</dbReference>
<dbReference type="Proteomes" id="UP000007812">
    <property type="component" value="Chromosome"/>
</dbReference>
<dbReference type="AlphaFoldDB" id="F4FZM2"/>
<protein>
    <submittedName>
        <fullName evidence="1">Uncharacterized protein</fullName>
    </submittedName>
</protein>
<gene>
    <name evidence="1" type="ordered locus">Mcup_0343</name>
</gene>
<organism evidence="1 2">
    <name type="scientific">Metallosphaera cuprina (strain Ar-4)</name>
    <dbReference type="NCBI Taxonomy" id="1006006"/>
    <lineage>
        <taxon>Archaea</taxon>
        <taxon>Thermoproteota</taxon>
        <taxon>Thermoprotei</taxon>
        <taxon>Sulfolobales</taxon>
        <taxon>Sulfolobaceae</taxon>
        <taxon>Metallosphaera</taxon>
    </lineage>
</organism>
<dbReference type="STRING" id="1006006.Mcup_0343"/>
<dbReference type="eggNOG" id="arCOG05993">
    <property type="taxonomic scope" value="Archaea"/>
</dbReference>
<accession>F4FZM2</accession>
<keyword evidence="2" id="KW-1185">Reference proteome</keyword>
<dbReference type="OrthoDB" id="34577at2157"/>
<reference evidence="1 2" key="1">
    <citation type="journal article" date="2011" name="J. Bacteriol.">
        <title>Complete genome sequence of Metallosphaera cuprina, a metal sulfide-oxidizing archaeon from a hot spring.</title>
        <authorList>
            <person name="Liu L.J."/>
            <person name="You X.Y."/>
            <person name="Zheng H."/>
            <person name="Wang S."/>
            <person name="Jiang C.Y."/>
            <person name="Liu S.J."/>
        </authorList>
    </citation>
    <scope>NUCLEOTIDE SEQUENCE [LARGE SCALE GENOMIC DNA]</scope>
    <source>
        <strain evidence="1 2">Ar-4</strain>
    </source>
</reference>